<keyword evidence="1" id="KW-1133">Transmembrane helix</keyword>
<sequence>MNNNAGPSVKPVFDKFNSIKLVLVFKPLNNFLNVSRGILVKFGSFSATCFAVFSGSVILSGSGGKIFFGLVDLTIDSNLSPNGCPLFNIDASY</sequence>
<accession>A0ABQ8J5T9</accession>
<evidence type="ECO:0000313" key="2">
    <source>
        <dbReference type="EMBL" id="KAH9417735.1"/>
    </source>
</evidence>
<name>A0ABQ8J5T9_DERPT</name>
<reference evidence="2 3" key="1">
    <citation type="journal article" date="2018" name="J. Allergy Clin. Immunol.">
        <title>High-quality assembly of Dermatophagoides pteronyssinus genome and transcriptome reveals a wide range of novel allergens.</title>
        <authorList>
            <person name="Liu X.Y."/>
            <person name="Yang K.Y."/>
            <person name="Wang M.Q."/>
            <person name="Kwok J.S."/>
            <person name="Zeng X."/>
            <person name="Yang Z."/>
            <person name="Xiao X.J."/>
            <person name="Lau C.P."/>
            <person name="Li Y."/>
            <person name="Huang Z.M."/>
            <person name="Ba J.G."/>
            <person name="Yim A.K."/>
            <person name="Ouyang C.Y."/>
            <person name="Ngai S.M."/>
            <person name="Chan T.F."/>
            <person name="Leung E.L."/>
            <person name="Liu L."/>
            <person name="Liu Z.G."/>
            <person name="Tsui S.K."/>
        </authorList>
    </citation>
    <scope>NUCLEOTIDE SEQUENCE [LARGE SCALE GENOMIC DNA]</scope>
    <source>
        <strain evidence="2">Derp</strain>
    </source>
</reference>
<dbReference type="Proteomes" id="UP000887458">
    <property type="component" value="Unassembled WGS sequence"/>
</dbReference>
<feature type="transmembrane region" description="Helical" evidence="1">
    <location>
        <begin position="38"/>
        <end position="59"/>
    </location>
</feature>
<proteinExistence type="predicted"/>
<comment type="caution">
    <text evidence="2">The sequence shown here is derived from an EMBL/GenBank/DDBJ whole genome shotgun (WGS) entry which is preliminary data.</text>
</comment>
<reference evidence="2 3" key="2">
    <citation type="journal article" date="2022" name="Mol. Biol. Evol.">
        <title>Comparative Genomics Reveals Insights into the Divergent Evolution of Astigmatic Mites and Household Pest Adaptations.</title>
        <authorList>
            <person name="Xiong Q."/>
            <person name="Wan A.T."/>
            <person name="Liu X."/>
            <person name="Fung C.S."/>
            <person name="Xiao X."/>
            <person name="Malainual N."/>
            <person name="Hou J."/>
            <person name="Wang L."/>
            <person name="Wang M."/>
            <person name="Yang K.Y."/>
            <person name="Cui Y."/>
            <person name="Leung E.L."/>
            <person name="Nong W."/>
            <person name="Shin S.K."/>
            <person name="Au S.W."/>
            <person name="Jeong K.Y."/>
            <person name="Chew F.T."/>
            <person name="Hui J.H."/>
            <person name="Leung T.F."/>
            <person name="Tungtrongchitr A."/>
            <person name="Zhong N."/>
            <person name="Liu Z."/>
            <person name="Tsui S.K."/>
        </authorList>
    </citation>
    <scope>NUCLEOTIDE SEQUENCE [LARGE SCALE GENOMIC DNA]</scope>
    <source>
        <strain evidence="2">Derp</strain>
    </source>
</reference>
<dbReference type="EMBL" id="NJHN03000074">
    <property type="protein sequence ID" value="KAH9417735.1"/>
    <property type="molecule type" value="Genomic_DNA"/>
</dbReference>
<organism evidence="2 3">
    <name type="scientific">Dermatophagoides pteronyssinus</name>
    <name type="common">European house dust mite</name>
    <dbReference type="NCBI Taxonomy" id="6956"/>
    <lineage>
        <taxon>Eukaryota</taxon>
        <taxon>Metazoa</taxon>
        <taxon>Ecdysozoa</taxon>
        <taxon>Arthropoda</taxon>
        <taxon>Chelicerata</taxon>
        <taxon>Arachnida</taxon>
        <taxon>Acari</taxon>
        <taxon>Acariformes</taxon>
        <taxon>Sarcoptiformes</taxon>
        <taxon>Astigmata</taxon>
        <taxon>Psoroptidia</taxon>
        <taxon>Analgoidea</taxon>
        <taxon>Pyroglyphidae</taxon>
        <taxon>Dermatophagoidinae</taxon>
        <taxon>Dermatophagoides</taxon>
    </lineage>
</organism>
<evidence type="ECO:0000256" key="1">
    <source>
        <dbReference type="SAM" id="Phobius"/>
    </source>
</evidence>
<evidence type="ECO:0000313" key="3">
    <source>
        <dbReference type="Proteomes" id="UP000887458"/>
    </source>
</evidence>
<protein>
    <submittedName>
        <fullName evidence="2">Uncharacterized protein</fullName>
    </submittedName>
</protein>
<gene>
    <name evidence="2" type="ORF">DERP_011446</name>
</gene>
<keyword evidence="3" id="KW-1185">Reference proteome</keyword>
<keyword evidence="1" id="KW-0812">Transmembrane</keyword>
<keyword evidence="1" id="KW-0472">Membrane</keyword>